<evidence type="ECO:0000256" key="3">
    <source>
        <dbReference type="SAM" id="SignalP"/>
    </source>
</evidence>
<evidence type="ECO:0000256" key="1">
    <source>
        <dbReference type="SAM" id="MobiDB-lite"/>
    </source>
</evidence>
<gene>
    <name evidence="4" type="ORF">AVDCRST_MAG16-3150</name>
</gene>
<keyword evidence="2" id="KW-1133">Transmembrane helix</keyword>
<feature type="chain" id="PRO_5026647957" description="Secreted protein" evidence="3">
    <location>
        <begin position="32"/>
        <end position="778"/>
    </location>
</feature>
<feature type="signal peptide" evidence="3">
    <location>
        <begin position="1"/>
        <end position="31"/>
    </location>
</feature>
<reference evidence="4" key="1">
    <citation type="submission" date="2020-02" db="EMBL/GenBank/DDBJ databases">
        <authorList>
            <person name="Meier V. D."/>
        </authorList>
    </citation>
    <scope>NUCLEOTIDE SEQUENCE</scope>
    <source>
        <strain evidence="4">AVDCRST_MAG16</strain>
    </source>
</reference>
<feature type="region of interest" description="Disordered" evidence="1">
    <location>
        <begin position="758"/>
        <end position="778"/>
    </location>
</feature>
<evidence type="ECO:0000313" key="4">
    <source>
        <dbReference type="EMBL" id="CAA9361953.1"/>
    </source>
</evidence>
<protein>
    <recommendedName>
        <fullName evidence="5">Secreted protein</fullName>
    </recommendedName>
</protein>
<keyword evidence="2" id="KW-0812">Transmembrane</keyword>
<proteinExistence type="predicted"/>
<evidence type="ECO:0008006" key="5">
    <source>
        <dbReference type="Google" id="ProtNLM"/>
    </source>
</evidence>
<keyword evidence="2" id="KW-0472">Membrane</keyword>
<dbReference type="Pfam" id="PF19516">
    <property type="entry name" value="DUF6049"/>
    <property type="match status" value="1"/>
</dbReference>
<dbReference type="EMBL" id="CADCUE010000291">
    <property type="protein sequence ID" value="CAA9361953.1"/>
    <property type="molecule type" value="Genomic_DNA"/>
</dbReference>
<evidence type="ECO:0000256" key="2">
    <source>
        <dbReference type="SAM" id="Phobius"/>
    </source>
</evidence>
<dbReference type="InterPro" id="IPR046112">
    <property type="entry name" value="DUF6049"/>
</dbReference>
<feature type="transmembrane region" description="Helical" evidence="2">
    <location>
        <begin position="729"/>
        <end position="750"/>
    </location>
</feature>
<dbReference type="AlphaFoldDB" id="A0A6J4MMC7"/>
<accession>A0A6J4MMC7</accession>
<keyword evidence="3" id="KW-0732">Signal</keyword>
<sequence>MPSVPPRRTSAVLALAVLVLPTVLLTGPAGAQSAAPSAPPAPAVLAPSTDAPVEQVCAGGTAESPVAVEVRTLLPRAPTSPDEPFTVAGRLVNCGDETLDGLQVRLVVGRRLATRSELRLATREPVLGGRRLPGQAAQSPQLAPGASTGFQIRVRVADLRLDGRNGVHPLAVQARARSAGRARGPVGLASTFVPWFPEGPVAPTRLSWVVPLVDEPHHGPGAVMVDDGLARLLSDEPGAAGRLERALRGARVGAQSACESPADDAEAPADSRDAACRGERVPVTYAVDPDLLYSVDAMSRPYAVSGTGGRSERPASPDAVRWLRALQAAVDEGDLLALPYGDPDVVALSRTDSPVKDDVELLHRLGQSETRRLLDRTPLATVAWPPAGPVAGVVDSLAAGEGTALLLDESVVVSDPSQDRTPSARTTLPSTLEPVTALIPDGALSRLVEPDPSDDGWQGERLAEQRWIAETAIIAAERPGESRTLVVTPERRADLQPAVLAAAVADTGRLPWLCGVPLADVAAGTERCAGRPDPQAPAPADDAAVLRSTVPQDRALSPGFVRDVAAVRRLSDQFTEQVLLADSDTAKGTKARLLRARGRAASTAWREQPAEGRRMLRLLQDDVAALRGRIALVAGPALLTGRTGTVRLNVENGLDQPVNVGVRLDPTSAARLSSEDTALQVVPGRSSQQVSVRVEARTSGRFTARAGLVDASGQPFGGTVELEVRSTEYGRVALAVTGAAAAVLLVAAGVRITRRALRRPAPQAPAEPREPARPGSGV</sequence>
<organism evidence="4">
    <name type="scientific">uncultured Frankineae bacterium</name>
    <dbReference type="NCBI Taxonomy" id="437475"/>
    <lineage>
        <taxon>Bacteria</taxon>
        <taxon>Bacillati</taxon>
        <taxon>Actinomycetota</taxon>
        <taxon>Actinomycetes</taxon>
        <taxon>Frankiales</taxon>
        <taxon>environmental samples</taxon>
    </lineage>
</organism>
<name>A0A6J4MMC7_9ACTN</name>